<dbReference type="AlphaFoldDB" id="A0A5E4CJC2"/>
<organism evidence="1 2">
    <name type="scientific">Marmota monax</name>
    <name type="common">Woodchuck</name>
    <dbReference type="NCBI Taxonomy" id="9995"/>
    <lineage>
        <taxon>Eukaryota</taxon>
        <taxon>Metazoa</taxon>
        <taxon>Chordata</taxon>
        <taxon>Craniata</taxon>
        <taxon>Vertebrata</taxon>
        <taxon>Euteleostomi</taxon>
        <taxon>Mammalia</taxon>
        <taxon>Eutheria</taxon>
        <taxon>Euarchontoglires</taxon>
        <taxon>Glires</taxon>
        <taxon>Rodentia</taxon>
        <taxon>Sciuromorpha</taxon>
        <taxon>Sciuridae</taxon>
        <taxon>Xerinae</taxon>
        <taxon>Marmotini</taxon>
        <taxon>Marmota</taxon>
    </lineage>
</organism>
<feature type="non-terminal residue" evidence="1">
    <location>
        <position position="1"/>
    </location>
</feature>
<evidence type="ECO:0000313" key="2">
    <source>
        <dbReference type="Proteomes" id="UP000335636"/>
    </source>
</evidence>
<keyword evidence="2" id="KW-1185">Reference proteome</keyword>
<name>A0A5E4CJC2_MARMO</name>
<gene>
    <name evidence="1" type="ORF">MONAX_5E031931</name>
</gene>
<dbReference type="PANTHER" id="PTHR21468:SF1">
    <property type="entry name" value="COILED-COIL DOMAIN-CONTAINING PROTEIN 83"/>
    <property type="match status" value="1"/>
</dbReference>
<dbReference type="InterPro" id="IPR026702">
    <property type="entry name" value="CCDC83"/>
</dbReference>
<dbReference type="EMBL" id="CABDUW010001481">
    <property type="protein sequence ID" value="VTJ81963.1"/>
    <property type="molecule type" value="Genomic_DNA"/>
</dbReference>
<dbReference type="PANTHER" id="PTHR21468">
    <property type="entry name" value="HSD9"/>
    <property type="match status" value="1"/>
</dbReference>
<evidence type="ECO:0000313" key="1">
    <source>
        <dbReference type="EMBL" id="VTJ81963.1"/>
    </source>
</evidence>
<dbReference type="Proteomes" id="UP000335636">
    <property type="component" value="Unassembled WGS sequence"/>
</dbReference>
<proteinExistence type="predicted"/>
<accession>A0A5E4CJC2</accession>
<protein>
    <submittedName>
        <fullName evidence="1">Uncharacterized protein</fullName>
    </submittedName>
</protein>
<reference evidence="1" key="1">
    <citation type="submission" date="2019-04" db="EMBL/GenBank/DDBJ databases">
        <authorList>
            <person name="Alioto T."/>
            <person name="Alioto T."/>
        </authorList>
    </citation>
    <scope>NUCLEOTIDE SEQUENCE [LARGE SCALE GENOMIC DNA]</scope>
</reference>
<comment type="caution">
    <text evidence="1">The sequence shown here is derived from an EMBL/GenBank/DDBJ whole genome shotgun (WGS) entry which is preliminary data.</text>
</comment>
<sequence>DFVNLGPLSVKLMSVESKKMSIHFQEKESPVKFFEDVSYPESRITYKMMKSFL</sequence>